<sequence>MQRLERSSVYLILPVGVDVPEQERALLLGSIDEDL</sequence>
<name>A0A6J6D639_9ZZZZ</name>
<dbReference type="EMBL" id="CAEZSU010000167">
    <property type="protein sequence ID" value="CAB4559420.1"/>
    <property type="molecule type" value="Genomic_DNA"/>
</dbReference>
<accession>A0A6J6D639</accession>
<evidence type="ECO:0000313" key="1">
    <source>
        <dbReference type="EMBL" id="CAB4559420.1"/>
    </source>
</evidence>
<reference evidence="1" key="1">
    <citation type="submission" date="2020-05" db="EMBL/GenBank/DDBJ databases">
        <authorList>
            <person name="Chiriac C."/>
            <person name="Salcher M."/>
            <person name="Ghai R."/>
            <person name="Kavagutti S V."/>
        </authorList>
    </citation>
    <scope>NUCLEOTIDE SEQUENCE</scope>
</reference>
<dbReference type="AlphaFoldDB" id="A0A6J6D639"/>
<proteinExistence type="predicted"/>
<organism evidence="1">
    <name type="scientific">freshwater metagenome</name>
    <dbReference type="NCBI Taxonomy" id="449393"/>
    <lineage>
        <taxon>unclassified sequences</taxon>
        <taxon>metagenomes</taxon>
        <taxon>ecological metagenomes</taxon>
    </lineage>
</organism>
<gene>
    <name evidence="1" type="ORF">UFOPK1495_01400</name>
</gene>
<protein>
    <submittedName>
        <fullName evidence="1">Unannotated protein</fullName>
    </submittedName>
</protein>